<dbReference type="PANTHER" id="PTHR12732:SF8">
    <property type="entry name" value="NUCLEAR MRNA EXPORT PROTEIN THP1"/>
    <property type="match status" value="1"/>
</dbReference>
<sequence>MANTPNTPLVGQFLVAINGFILAQNTQEIRNYLQLEPPFSGQYASMISELRRAYPRGGNDEALEQKCSAAMSAAREGVDGSPSWTPLIRFLAQYLGYLRDVDGDPSKYLETYQLLSELRANSALVHPTLGHLILPVVISCAKAICRLAIGLDKNPELLATLGGPTSSEPEGPRESLPERAVNLLRNAFTTCLNDRTSGLDKAGVPQGKKRGIYTIANICLKALFQSQKTRNAKEIFESIGSLSPPLSAYPKSERVTYLYYLGRFLFQNSHFYRAAEALQQAYDESPTTDACVRQRRLILIFLISSNLILGRFPSMTLLQRPEANGLQDRFMPLMLAIRRGDLPAFRRHLDYKSPHASWFLHFRILLQLRNRCLVLIWRSLVRKTWLLNGTRPALRPPAPGKAAPAPQVDLHDLVQIFTYLDKNSASSNTIDRDFTGVEFDSSSPTTSTTPPLDIRAIESKLGSLIAQGLLHGYIAHTSARLVILGAKEATSDADILDAGFPRPWAVVNRTVSRTPAHALVPGWKKDVPASKGFGGKTGGAGPGMVINLSGARAVGAS</sequence>
<reference evidence="2" key="1">
    <citation type="submission" date="2020-01" db="EMBL/GenBank/DDBJ databases">
        <authorList>
            <consortium name="DOE Joint Genome Institute"/>
            <person name="Haridas S."/>
            <person name="Albert R."/>
            <person name="Binder M."/>
            <person name="Bloem J."/>
            <person name="Labutti K."/>
            <person name="Salamov A."/>
            <person name="Andreopoulos B."/>
            <person name="Baker S.E."/>
            <person name="Barry K."/>
            <person name="Bills G."/>
            <person name="Bluhm B.H."/>
            <person name="Cannon C."/>
            <person name="Castanera R."/>
            <person name="Culley D.E."/>
            <person name="Daum C."/>
            <person name="Ezra D."/>
            <person name="Gonzalez J.B."/>
            <person name="Henrissat B."/>
            <person name="Kuo A."/>
            <person name="Liang C."/>
            <person name="Lipzen A."/>
            <person name="Lutzoni F."/>
            <person name="Magnuson J."/>
            <person name="Mondo S."/>
            <person name="Nolan M."/>
            <person name="Ohm R."/>
            <person name="Pangilinan J."/>
            <person name="Park H.-J."/>
            <person name="Ramirez L."/>
            <person name="Alfaro M."/>
            <person name="Sun H."/>
            <person name="Tritt A."/>
            <person name="Yoshinaga Y."/>
            <person name="Zwiers L.-H."/>
            <person name="Turgeon B.G."/>
            <person name="Goodwin S.B."/>
            <person name="Spatafora J.W."/>
            <person name="Crous P.W."/>
            <person name="Grigoriev I.V."/>
        </authorList>
    </citation>
    <scope>NUCLEOTIDE SEQUENCE</scope>
    <source>
        <strain evidence="2">CBS 342.82</strain>
    </source>
</reference>
<evidence type="ECO:0000313" key="1">
    <source>
        <dbReference type="Proteomes" id="UP000504637"/>
    </source>
</evidence>
<proteinExistence type="predicted"/>
<keyword evidence="1" id="KW-1185">Reference proteome</keyword>
<dbReference type="GO" id="GO:0003723">
    <property type="term" value="F:RNA binding"/>
    <property type="evidence" value="ECO:0007669"/>
    <property type="project" value="InterPro"/>
</dbReference>
<dbReference type="GeneID" id="54360046"/>
<evidence type="ECO:0008006" key="3">
    <source>
        <dbReference type="Google" id="ProtNLM"/>
    </source>
</evidence>
<dbReference type="SMART" id="SM00753">
    <property type="entry name" value="PAM"/>
    <property type="match status" value="1"/>
</dbReference>
<protein>
    <recommendedName>
        <fullName evidence="3">PCI domain-containing protein</fullName>
    </recommendedName>
</protein>
<dbReference type="GO" id="GO:0003690">
    <property type="term" value="F:double-stranded DNA binding"/>
    <property type="evidence" value="ECO:0007669"/>
    <property type="project" value="InterPro"/>
</dbReference>
<evidence type="ECO:0000313" key="2">
    <source>
        <dbReference type="RefSeq" id="XP_033457524.1"/>
    </source>
</evidence>
<dbReference type="PANTHER" id="PTHR12732">
    <property type="entry name" value="UNCHARACTERIZED PROTEASOME COMPONENT REGION PCI-CONTAINING"/>
    <property type="match status" value="1"/>
</dbReference>
<organism evidence="2">
    <name type="scientific">Dissoconium aciculare CBS 342.82</name>
    <dbReference type="NCBI Taxonomy" id="1314786"/>
    <lineage>
        <taxon>Eukaryota</taxon>
        <taxon>Fungi</taxon>
        <taxon>Dikarya</taxon>
        <taxon>Ascomycota</taxon>
        <taxon>Pezizomycotina</taxon>
        <taxon>Dothideomycetes</taxon>
        <taxon>Dothideomycetidae</taxon>
        <taxon>Mycosphaerellales</taxon>
        <taxon>Dissoconiaceae</taxon>
        <taxon>Dissoconium</taxon>
    </lineage>
</organism>
<gene>
    <name evidence="2" type="ORF">K489DRAFT_33956</name>
</gene>
<reference evidence="2" key="3">
    <citation type="submission" date="2025-08" db="UniProtKB">
        <authorList>
            <consortium name="RefSeq"/>
        </authorList>
    </citation>
    <scope>IDENTIFICATION</scope>
    <source>
        <strain evidence="2">CBS 342.82</strain>
    </source>
</reference>
<dbReference type="RefSeq" id="XP_033457524.1">
    <property type="nucleotide sequence ID" value="XM_033602246.1"/>
</dbReference>
<dbReference type="AlphaFoldDB" id="A0A6J3LXT3"/>
<name>A0A6J3LXT3_9PEZI</name>
<dbReference type="Proteomes" id="UP000504637">
    <property type="component" value="Unplaced"/>
</dbReference>
<accession>A0A6J3LXT3</accession>
<dbReference type="InterPro" id="IPR045114">
    <property type="entry name" value="Csn12-like"/>
</dbReference>
<reference evidence="2" key="2">
    <citation type="submission" date="2020-04" db="EMBL/GenBank/DDBJ databases">
        <authorList>
            <consortium name="NCBI Genome Project"/>
        </authorList>
    </citation>
    <scope>NUCLEOTIDE SEQUENCE</scope>
    <source>
        <strain evidence="2">CBS 342.82</strain>
    </source>
</reference>
<dbReference type="OrthoDB" id="5404651at2759"/>